<accession>A0ABW0GR00</accession>
<keyword evidence="2" id="KW-1185">Reference proteome</keyword>
<proteinExistence type="predicted"/>
<evidence type="ECO:0000313" key="1">
    <source>
        <dbReference type="EMBL" id="MFC5382079.1"/>
    </source>
</evidence>
<dbReference type="InterPro" id="IPR016024">
    <property type="entry name" value="ARM-type_fold"/>
</dbReference>
<dbReference type="Gene3D" id="1.25.10.10">
    <property type="entry name" value="Leucine-rich Repeat Variant"/>
    <property type="match status" value="1"/>
</dbReference>
<dbReference type="EMBL" id="JBHSLD010000014">
    <property type="protein sequence ID" value="MFC5382079.1"/>
    <property type="molecule type" value="Genomic_DNA"/>
</dbReference>
<dbReference type="SUPFAM" id="SSF48371">
    <property type="entry name" value="ARM repeat"/>
    <property type="match status" value="1"/>
</dbReference>
<reference evidence="2" key="1">
    <citation type="journal article" date="2019" name="Int. J. Syst. Evol. Microbiol.">
        <title>The Global Catalogue of Microorganisms (GCM) 10K type strain sequencing project: providing services to taxonomists for standard genome sequencing and annotation.</title>
        <authorList>
            <consortium name="The Broad Institute Genomics Platform"/>
            <consortium name="The Broad Institute Genome Sequencing Center for Infectious Disease"/>
            <person name="Wu L."/>
            <person name="Ma J."/>
        </authorList>
    </citation>
    <scope>NUCLEOTIDE SEQUENCE [LARGE SCALE GENOMIC DNA]</scope>
    <source>
        <strain evidence="2">CCUG 43114</strain>
    </source>
</reference>
<protein>
    <recommendedName>
        <fullName evidence="3">ATP-binding protein</fullName>
    </recommendedName>
</protein>
<evidence type="ECO:0000313" key="2">
    <source>
        <dbReference type="Proteomes" id="UP001596122"/>
    </source>
</evidence>
<dbReference type="SUPFAM" id="SSF52540">
    <property type="entry name" value="P-loop containing nucleoside triphosphate hydrolases"/>
    <property type="match status" value="1"/>
</dbReference>
<gene>
    <name evidence="1" type="ORF">ACFPJ6_15005</name>
</gene>
<organism evidence="1 2">
    <name type="scientific">Aquipuribacter nitratireducens</name>
    <dbReference type="NCBI Taxonomy" id="650104"/>
    <lineage>
        <taxon>Bacteria</taxon>
        <taxon>Bacillati</taxon>
        <taxon>Actinomycetota</taxon>
        <taxon>Actinomycetes</taxon>
        <taxon>Micrococcales</taxon>
        <taxon>Intrasporangiaceae</taxon>
        <taxon>Aquipuribacter</taxon>
    </lineage>
</organism>
<dbReference type="Proteomes" id="UP001596122">
    <property type="component" value="Unassembled WGS sequence"/>
</dbReference>
<name>A0ABW0GR00_9MICO</name>
<dbReference type="InterPro" id="IPR011989">
    <property type="entry name" value="ARM-like"/>
</dbReference>
<sequence>MSPRPGGEADKIGNRYEGSWTVARLLGILGGHAEWIRLEPLGDLGRGAEFVLHKVTSDESHQVKRQVGNANEWTVAGLKKLKVFETAKRNAGAGRNYHFVSTVPFRPLQELADRARNSNDYSSFVLGGLPNDLNDLLTELGELYGGVESAYGVLRRFFVRLVDEAELRHNNTVIAELLLEGGTGLQARAALGEIIDDNIDVQLTADRLLEKLRPYGIQRRLLASRQGLAERVRVATATWLRRVERQMMQPVIPRAEAGALRDLLTSSDEAVHFLVGAAGGGKTAVLHQAVEQLVADDVPTLVLRLDRFDRLDSTNDLGQQLELDVSPVVALAAASDGRPSMLVLDQLDAVSLASGRLPENFDVIADLVSEAMAIPDMRVVLGCRHFDVDNDHRIRTLRDRVKAGVQSVALLSVDQVTEVVGGLGLSAAALTDQQLDILRLPLHLSLLATIADEPAALDFANSQRLFDEYWEYKLRAVRQKRESVRFNQVASRIARAISERQALAVPISVLDVDDLLDDAMVLVSEHLLVRDGRQVAFFHESIFDYAFARQWVSSGETLVQFLAAGEQELFVRGQVRQIMAHLRALDPDRYVDEVRGLLESDAVRFHIKDAAVGVLSVLPDPTTAEAELVVLVADGDAALATRLWTRLRTRAWFGRLDDEGYIGRWLDGDDEQQRRVLNLMPGAIADVPDRVAAHLAEHRQTPAYGGWVRWAMRFAQLEQHRGLFDTYLDAVRSGLYDGFEQEMWLAVHRLGDRRPEWAVEVLVAYLVDRPGALAPDARGEVAALKNREHSAAELARAAAAKAPQAFVDGLLPYLLRVMAETSYDSPPLSARRDKQFSFRYPESRANSDLDDLLLDGMAAALASVVATEGEALRPTLDVLAADQHDSAQWLLYNALAAGGHIFADWGAELLLADDRRLMCGDAREPLSMTRKLLQAITPCVSNLNFQRLEDKLRTIRFPWENLPFGYPAFYLLSALDEGRLSEQGQGRLAELRRKYGMDQPPQDSLGITGGVVESPIMAESARQMDDANWLKAMGKYIGEERDYRVMTGGAEELSRVLEEEVRQEPERFARLALQLTPQLNPAYAAAVLRGLGAAPEPADIDVALPAIRHLAGFQSANVDRWLQSALRPYLADVPLDVVELVCARALSTRDPEDDGIRIWSQDAETDERVADIEGSGINTARGSLAITLGNLLCYDVDGQRTAVVVPALERFAQDPSIPVRTCVAHLLAMAMRHAREEAITAFWALIGSDDSLLASRFVVRCIAYIGAEDPEAVRPVIDRMLASDVAAARETGGEVAAYAAMKWEMREPLETALGSEMAEVRKGVAGAMVQQVGHASDVEIASATLVALFGDDNDTVRREVAGVAGELRGLALSPFYGLLVELINSPTFREALPQLLITLERAPDKVDPLILLTAQRFIQALGAEAADISTSAAGDAPEVGQLVIRGLAQTRKSDKRAALLDVIDDLLRVGAYGIDDLVAESER</sequence>
<dbReference type="InterPro" id="IPR027417">
    <property type="entry name" value="P-loop_NTPase"/>
</dbReference>
<comment type="caution">
    <text evidence="1">The sequence shown here is derived from an EMBL/GenBank/DDBJ whole genome shotgun (WGS) entry which is preliminary data.</text>
</comment>
<evidence type="ECO:0008006" key="3">
    <source>
        <dbReference type="Google" id="ProtNLM"/>
    </source>
</evidence>